<comment type="caution">
    <text evidence="1">The sequence shown here is derived from an EMBL/GenBank/DDBJ whole genome shotgun (WGS) entry which is preliminary data.</text>
</comment>
<reference evidence="2" key="1">
    <citation type="submission" date="2016-03" db="EMBL/GenBank/DDBJ databases">
        <authorList>
            <person name="Ploux O."/>
        </authorList>
    </citation>
    <scope>NUCLEOTIDE SEQUENCE [LARGE SCALE GENOMIC DNA]</scope>
    <source>
        <strain evidence="2">UK7</strain>
    </source>
</reference>
<sequence>MQNYRNFMPTLNNHQLQVLRESQNAAQDIEKNLLVATSSTPTRTRELAQAQSFRRIMVSTTETVASFIEAKQRQLEADYAFKQAERNFLKEALDQKVISKAQFEDTIKEIPSQKAVDEVQDQLVVLRGDRKFVEDDMRDRELQKEEFEQGYMSLMIQKVESAQAQKSKQGAISKQLIFRKAVLDSGGEAIASSPTNALLLHETIEKALDACEIVFFPEIKGKDTIWRTYVIDTSPKNMTEMITQTFKWADLHLKPLQFLKDNRPAKRFFILPFCGHLPGPATKKCGHVMGQRDLIERVSMGHARTIS</sequence>
<dbReference type="AlphaFoldDB" id="A0A1E1KN41"/>
<protein>
    <submittedName>
        <fullName evidence="1">Uncharacterized protein</fullName>
    </submittedName>
</protein>
<proteinExistence type="predicted"/>
<dbReference type="STRING" id="914237.A0A1E1KN41"/>
<name>A0A1E1KN41_9HELO</name>
<evidence type="ECO:0000313" key="1">
    <source>
        <dbReference type="EMBL" id="CZS99412.1"/>
    </source>
</evidence>
<dbReference type="Proteomes" id="UP000178129">
    <property type="component" value="Unassembled WGS sequence"/>
</dbReference>
<dbReference type="InParanoid" id="A0A1E1KN41"/>
<gene>
    <name evidence="1" type="ORF">RCO7_00631</name>
</gene>
<evidence type="ECO:0000313" key="2">
    <source>
        <dbReference type="Proteomes" id="UP000178129"/>
    </source>
</evidence>
<organism evidence="1 2">
    <name type="scientific">Rhynchosporium graminicola</name>
    <dbReference type="NCBI Taxonomy" id="2792576"/>
    <lineage>
        <taxon>Eukaryota</taxon>
        <taxon>Fungi</taxon>
        <taxon>Dikarya</taxon>
        <taxon>Ascomycota</taxon>
        <taxon>Pezizomycotina</taxon>
        <taxon>Leotiomycetes</taxon>
        <taxon>Helotiales</taxon>
        <taxon>Ploettnerulaceae</taxon>
        <taxon>Rhynchosporium</taxon>
    </lineage>
</organism>
<dbReference type="EMBL" id="FJUW01000016">
    <property type="protein sequence ID" value="CZS99412.1"/>
    <property type="molecule type" value="Genomic_DNA"/>
</dbReference>
<keyword evidence="2" id="KW-1185">Reference proteome</keyword>
<accession>A0A1E1KN41</accession>